<keyword evidence="9" id="KW-0999">Mitochondrion inner membrane</keyword>
<dbReference type="InterPro" id="IPR004217">
    <property type="entry name" value="Tim10-like"/>
</dbReference>
<evidence type="ECO:0000256" key="8">
    <source>
        <dbReference type="ARBA" id="ARBA00023157"/>
    </source>
</evidence>
<organism evidence="11 12">
    <name type="scientific">Sorghum bicolor</name>
    <name type="common">Sorghum</name>
    <name type="synonym">Sorghum vulgare</name>
    <dbReference type="NCBI Taxonomy" id="4558"/>
    <lineage>
        <taxon>Eukaryota</taxon>
        <taxon>Viridiplantae</taxon>
        <taxon>Streptophyta</taxon>
        <taxon>Embryophyta</taxon>
        <taxon>Tracheophyta</taxon>
        <taxon>Spermatophyta</taxon>
        <taxon>Magnoliopsida</taxon>
        <taxon>Liliopsida</taxon>
        <taxon>Poales</taxon>
        <taxon>Poaceae</taxon>
        <taxon>PACMAD clade</taxon>
        <taxon>Panicoideae</taxon>
        <taxon>Andropogonodae</taxon>
        <taxon>Andropogoneae</taxon>
        <taxon>Sorghinae</taxon>
        <taxon>Sorghum</taxon>
    </lineage>
</organism>
<keyword evidence="12" id="KW-1185">Reference proteome</keyword>
<comment type="domain">
    <text evidence="9">The twin CX3C motif contains 4 conserved Cys residues that form 2 disulfide bonds in the mitochondrial intermembrane space.</text>
</comment>
<evidence type="ECO:0000256" key="7">
    <source>
        <dbReference type="ARBA" id="ARBA00023128"/>
    </source>
</evidence>
<evidence type="ECO:0000313" key="11">
    <source>
        <dbReference type="EMBL" id="OQU79165.1"/>
    </source>
</evidence>
<dbReference type="GO" id="GO:0045039">
    <property type="term" value="P:protein insertion into mitochondrial inner membrane"/>
    <property type="evidence" value="ECO:0000318"/>
    <property type="project" value="GO_Central"/>
</dbReference>
<comment type="subcellular location">
    <subcellularLocation>
        <location evidence="9">Mitochondrion inner membrane</location>
        <topology evidence="9">Peripheral membrane protein</topology>
        <orientation evidence="9">Intermembrane side</orientation>
    </subcellularLocation>
</comment>
<evidence type="ECO:0000256" key="6">
    <source>
        <dbReference type="ARBA" id="ARBA00023010"/>
    </source>
</evidence>
<reference evidence="12" key="2">
    <citation type="journal article" date="2018" name="Plant J.">
        <title>The Sorghum bicolor reference genome: improved assembly, gene annotations, a transcriptome atlas, and signatures of genome organization.</title>
        <authorList>
            <person name="McCormick R.F."/>
            <person name="Truong S.K."/>
            <person name="Sreedasyam A."/>
            <person name="Jenkins J."/>
            <person name="Shu S."/>
            <person name="Sims D."/>
            <person name="Kennedy M."/>
            <person name="Amirebrahimi M."/>
            <person name="Weers B.D."/>
            <person name="McKinley B."/>
            <person name="Mattison A."/>
            <person name="Morishige D.T."/>
            <person name="Grimwood J."/>
            <person name="Schmutz J."/>
            <person name="Mullet J.E."/>
        </authorList>
    </citation>
    <scope>NUCLEOTIDE SEQUENCE [LARGE SCALE GENOMIC DNA]</scope>
    <source>
        <strain evidence="12">cv. BTx623</strain>
    </source>
</reference>
<keyword evidence="9" id="KW-0472">Membrane</keyword>
<dbReference type="InterPro" id="IPR035427">
    <property type="entry name" value="Tim10-like_dom_sf"/>
</dbReference>
<protein>
    <recommendedName>
        <fullName evidence="9">Mitochondrial import inner membrane translocase subunit</fullName>
    </recommendedName>
</protein>
<evidence type="ECO:0000256" key="4">
    <source>
        <dbReference type="ARBA" id="ARBA00022833"/>
    </source>
</evidence>
<keyword evidence="3" id="KW-0479">Metal-binding</keyword>
<dbReference type="InParanoid" id="A0A1Z5R6V1"/>
<evidence type="ECO:0000256" key="9">
    <source>
        <dbReference type="RuleBase" id="RU367043"/>
    </source>
</evidence>
<keyword evidence="7 9" id="KW-0496">Mitochondrion</keyword>
<keyword evidence="2 9" id="KW-0813">Transport</keyword>
<comment type="similarity">
    <text evidence="1 9">Belongs to the small Tim family.</text>
</comment>
<gene>
    <name evidence="11" type="ORF">SORBI_3008G103250</name>
</gene>
<dbReference type="EMBL" id="CM000767">
    <property type="protein sequence ID" value="OQU79165.1"/>
    <property type="molecule type" value="Genomic_DNA"/>
</dbReference>
<dbReference type="Gene3D" id="1.10.287.810">
    <property type="entry name" value="Mitochondrial import inner membrane translocase subunit tim13 like domains"/>
    <property type="match status" value="1"/>
</dbReference>
<dbReference type="Proteomes" id="UP000000768">
    <property type="component" value="Chromosome 8"/>
</dbReference>
<accession>A0A1Z5R6V1</accession>
<comment type="subunit">
    <text evidence="9">Heterohexamer.</text>
</comment>
<keyword evidence="4" id="KW-0862">Zinc</keyword>
<keyword evidence="6 9" id="KW-0811">Translocation</keyword>
<dbReference type="STRING" id="4558.A0A1Z5R6V1"/>
<evidence type="ECO:0000256" key="3">
    <source>
        <dbReference type="ARBA" id="ARBA00022723"/>
    </source>
</evidence>
<dbReference type="Gramene" id="OQU79165">
    <property type="protein sequence ID" value="OQU79165"/>
    <property type="gene ID" value="SORBI_3008G103250"/>
</dbReference>
<comment type="function">
    <text evidence="9">Mitochondrial intermembrane chaperone that participates in the import and insertion of some multi-pass transmembrane proteins into the mitochondrial inner membrane. Also required for the transfer of beta-barrel precursors from the TOM complex to the sorting and assembly machinery (SAM complex) of the outer membrane. Acts as a chaperone-like protein that protects the hydrophobic precursors from aggregation and guide them through the mitochondrial intermembrane space.</text>
</comment>
<dbReference type="Pfam" id="PF02953">
    <property type="entry name" value="zf-Tim10_DDP"/>
    <property type="match status" value="1"/>
</dbReference>
<sequence>MCRFFMRTQGPKCFDALYRLAHTCFNKCIEKRHKEAELNIGDNCCIDRCISKYWRILRYGALLKISEDGLFQFCTRSCKDTVCFELSIEKAVCMLLKSEDVALLMKLEDQKKTI</sequence>
<evidence type="ECO:0000256" key="1">
    <source>
        <dbReference type="ARBA" id="ARBA00006720"/>
    </source>
</evidence>
<evidence type="ECO:0000256" key="5">
    <source>
        <dbReference type="ARBA" id="ARBA00022927"/>
    </source>
</evidence>
<dbReference type="GO" id="GO:0046872">
    <property type="term" value="F:metal ion binding"/>
    <property type="evidence" value="ECO:0007669"/>
    <property type="project" value="UniProtKB-KW"/>
</dbReference>
<evidence type="ECO:0000256" key="2">
    <source>
        <dbReference type="ARBA" id="ARBA00022448"/>
    </source>
</evidence>
<proteinExistence type="inferred from homology"/>
<dbReference type="GO" id="GO:0005743">
    <property type="term" value="C:mitochondrial inner membrane"/>
    <property type="evidence" value="ECO:0000318"/>
    <property type="project" value="GO_Central"/>
</dbReference>
<keyword evidence="5 9" id="KW-0653">Protein transport</keyword>
<dbReference type="GO" id="GO:0015031">
    <property type="term" value="P:protein transport"/>
    <property type="evidence" value="ECO:0007669"/>
    <property type="project" value="UniProtKB-KW"/>
</dbReference>
<evidence type="ECO:0000313" key="12">
    <source>
        <dbReference type="Proteomes" id="UP000000768"/>
    </source>
</evidence>
<feature type="domain" description="Tim10-like" evidence="10">
    <location>
        <begin position="19"/>
        <end position="55"/>
    </location>
</feature>
<dbReference type="SUPFAM" id="SSF144122">
    <property type="entry name" value="Tim10-like"/>
    <property type="match status" value="1"/>
</dbReference>
<keyword evidence="8 9" id="KW-1015">Disulfide bond</keyword>
<reference evidence="11 12" key="1">
    <citation type="journal article" date="2009" name="Nature">
        <title>The Sorghum bicolor genome and the diversification of grasses.</title>
        <authorList>
            <person name="Paterson A.H."/>
            <person name="Bowers J.E."/>
            <person name="Bruggmann R."/>
            <person name="Dubchak I."/>
            <person name="Grimwood J."/>
            <person name="Gundlach H."/>
            <person name="Haberer G."/>
            <person name="Hellsten U."/>
            <person name="Mitros T."/>
            <person name="Poliakov A."/>
            <person name="Schmutz J."/>
            <person name="Spannagl M."/>
            <person name="Tang H."/>
            <person name="Wang X."/>
            <person name="Wicker T."/>
            <person name="Bharti A.K."/>
            <person name="Chapman J."/>
            <person name="Feltus F.A."/>
            <person name="Gowik U."/>
            <person name="Grigoriev I.V."/>
            <person name="Lyons E."/>
            <person name="Maher C.A."/>
            <person name="Martis M."/>
            <person name="Narechania A."/>
            <person name="Otillar R.P."/>
            <person name="Penning B.W."/>
            <person name="Salamov A.A."/>
            <person name="Wang Y."/>
            <person name="Zhang L."/>
            <person name="Carpita N.C."/>
            <person name="Freeling M."/>
            <person name="Gingle A.R."/>
            <person name="Hash C.T."/>
            <person name="Keller B."/>
            <person name="Klein P."/>
            <person name="Kresovich S."/>
            <person name="McCann M.C."/>
            <person name="Ming R."/>
            <person name="Peterson D.G."/>
            <person name="Mehboob-ur-Rahman"/>
            <person name="Ware D."/>
            <person name="Westhoff P."/>
            <person name="Mayer K.F."/>
            <person name="Messing J."/>
            <person name="Rokhsar D.S."/>
        </authorList>
    </citation>
    <scope>NUCLEOTIDE SEQUENCE [LARGE SCALE GENOMIC DNA]</scope>
    <source>
        <strain evidence="12">cv. BTx623</strain>
    </source>
</reference>
<dbReference type="AlphaFoldDB" id="A0A1Z5R6V1"/>
<keyword evidence="9" id="KW-0143">Chaperone</keyword>
<dbReference type="PANTHER" id="PTHR11038">
    <property type="entry name" value="MITOCHONDRIAL IMPORT INNER MEMBRANE TRANSLOCASE SUBUNIT TIM10"/>
    <property type="match status" value="1"/>
</dbReference>
<dbReference type="PANTHER" id="PTHR11038:SF21">
    <property type="entry name" value="MITOCHONDRIAL IMPORT INNER MEMBRANE TRANSLOCASE SUBUNIT"/>
    <property type="match status" value="1"/>
</dbReference>
<evidence type="ECO:0000259" key="10">
    <source>
        <dbReference type="Pfam" id="PF02953"/>
    </source>
</evidence>
<name>A0A1Z5R6V1_SORBI</name>